<reference evidence="3 4" key="1">
    <citation type="submission" date="2021-03" db="EMBL/GenBank/DDBJ databases">
        <title>Sequencing the genomes of 1000 actinobacteria strains.</title>
        <authorList>
            <person name="Klenk H.-P."/>
        </authorList>
    </citation>
    <scope>NUCLEOTIDE SEQUENCE [LARGE SCALE GENOMIC DNA]</scope>
    <source>
        <strain evidence="3 4">DSM 46670</strain>
    </source>
</reference>
<dbReference type="InterPro" id="IPR017972">
    <property type="entry name" value="Cyt_P450_CS"/>
</dbReference>
<dbReference type="Proteomes" id="UP001519332">
    <property type="component" value="Unassembled WGS sequence"/>
</dbReference>
<evidence type="ECO:0000313" key="4">
    <source>
        <dbReference type="Proteomes" id="UP001519332"/>
    </source>
</evidence>
<keyword evidence="2" id="KW-0349">Heme</keyword>
<dbReference type="Pfam" id="PF00067">
    <property type="entry name" value="p450"/>
    <property type="match status" value="1"/>
</dbReference>
<organism evidence="3 4">
    <name type="scientific">Kibdelosporangium banguiense</name>
    <dbReference type="NCBI Taxonomy" id="1365924"/>
    <lineage>
        <taxon>Bacteria</taxon>
        <taxon>Bacillati</taxon>
        <taxon>Actinomycetota</taxon>
        <taxon>Actinomycetes</taxon>
        <taxon>Pseudonocardiales</taxon>
        <taxon>Pseudonocardiaceae</taxon>
        <taxon>Kibdelosporangium</taxon>
    </lineage>
</organism>
<dbReference type="InterPro" id="IPR036396">
    <property type="entry name" value="Cyt_P450_sf"/>
</dbReference>
<keyword evidence="2" id="KW-0503">Monooxygenase</keyword>
<dbReference type="PANTHER" id="PTHR46696:SF1">
    <property type="entry name" value="CYTOCHROME P450 YJIB-RELATED"/>
    <property type="match status" value="1"/>
</dbReference>
<evidence type="ECO:0000256" key="2">
    <source>
        <dbReference type="RuleBase" id="RU000461"/>
    </source>
</evidence>
<protein>
    <submittedName>
        <fullName evidence="3">Cytochrome P450</fullName>
    </submittedName>
</protein>
<dbReference type="InterPro" id="IPR001128">
    <property type="entry name" value="Cyt_P450"/>
</dbReference>
<dbReference type="PANTHER" id="PTHR46696">
    <property type="entry name" value="P450, PUTATIVE (EUROFUNG)-RELATED"/>
    <property type="match status" value="1"/>
</dbReference>
<dbReference type="Gene3D" id="1.10.630.10">
    <property type="entry name" value="Cytochrome P450"/>
    <property type="match status" value="1"/>
</dbReference>
<comment type="caution">
    <text evidence="3">The sequence shown here is derived from an EMBL/GenBank/DDBJ whole genome shotgun (WGS) entry which is preliminary data.</text>
</comment>
<accession>A0ABS4TXB1</accession>
<dbReference type="InterPro" id="IPR002397">
    <property type="entry name" value="Cyt_P450_B"/>
</dbReference>
<name>A0ABS4TXB1_9PSEU</name>
<comment type="similarity">
    <text evidence="1 2">Belongs to the cytochrome P450 family.</text>
</comment>
<dbReference type="SUPFAM" id="SSF48264">
    <property type="entry name" value="Cytochrome P450"/>
    <property type="match status" value="1"/>
</dbReference>
<keyword evidence="2" id="KW-0479">Metal-binding</keyword>
<dbReference type="PRINTS" id="PR00359">
    <property type="entry name" value="BP450"/>
</dbReference>
<keyword evidence="2" id="KW-0560">Oxidoreductase</keyword>
<keyword evidence="4" id="KW-1185">Reference proteome</keyword>
<dbReference type="EMBL" id="JAGINW010000001">
    <property type="protein sequence ID" value="MBP2328643.1"/>
    <property type="molecule type" value="Genomic_DNA"/>
</dbReference>
<proteinExistence type="inferred from homology"/>
<dbReference type="PROSITE" id="PS00086">
    <property type="entry name" value="CYTOCHROME_P450"/>
    <property type="match status" value="1"/>
</dbReference>
<evidence type="ECO:0000313" key="3">
    <source>
        <dbReference type="EMBL" id="MBP2328643.1"/>
    </source>
</evidence>
<gene>
    <name evidence="3" type="ORF">JOF56_009028</name>
</gene>
<keyword evidence="2" id="KW-0408">Iron</keyword>
<evidence type="ECO:0000256" key="1">
    <source>
        <dbReference type="ARBA" id="ARBA00010617"/>
    </source>
</evidence>
<dbReference type="RefSeq" id="WP_209645594.1">
    <property type="nucleotide sequence ID" value="NZ_JAGINW010000001.1"/>
</dbReference>
<sequence>MFVTLFRHPDQLQLLRDAPSLAGRAVEELMRYTKLVSSAQPRVTTEPVELAGVRLPQDAPVVPVLNATNRDPSVYPQPERLDLTRDAPPHVGFGHGPHFCLGAQLARLELRTALATTVKRFPHLRLAVDPDTLTYDTGSVLRSLTALPVELQKD</sequence>